<keyword evidence="17" id="KW-1185">Reference proteome</keyword>
<dbReference type="RefSeq" id="WP_062254278.1">
    <property type="nucleotide sequence ID" value="NZ_CP014229.1"/>
</dbReference>
<feature type="binding site" evidence="12">
    <location>
        <position position="642"/>
    </location>
    <ligand>
        <name>Zn(2+)</name>
        <dbReference type="ChEBI" id="CHEBI:29105"/>
        <label>1</label>
        <note>catalytic</note>
    </ligand>
</feature>
<feature type="binding site" evidence="10">
    <location>
        <position position="664"/>
    </location>
    <ligand>
        <name>Zn(2+)</name>
        <dbReference type="ChEBI" id="CHEBI:29105"/>
        <note>catalytic</note>
    </ligand>
</feature>
<evidence type="ECO:0000256" key="3">
    <source>
        <dbReference type="ARBA" id="ARBA00009553"/>
    </source>
</evidence>
<organism evidence="16 17">
    <name type="scientific">Desulfovibrio fairfieldensis</name>
    <dbReference type="NCBI Taxonomy" id="44742"/>
    <lineage>
        <taxon>Bacteria</taxon>
        <taxon>Pseudomonadati</taxon>
        <taxon>Thermodesulfobacteriota</taxon>
        <taxon>Desulfovibrionia</taxon>
        <taxon>Desulfovibrionales</taxon>
        <taxon>Desulfovibrionaceae</taxon>
        <taxon>Desulfovibrio</taxon>
    </lineage>
</organism>
<feature type="binding site" evidence="10 11">
    <location>
        <position position="598"/>
    </location>
    <ligand>
        <name>L-homocysteine</name>
        <dbReference type="ChEBI" id="CHEBI:58199"/>
    </ligand>
</feature>
<feature type="binding site" evidence="11">
    <location>
        <position position="18"/>
    </location>
    <ligand>
        <name>5-methyltetrahydropteroyltri-L-glutamate</name>
        <dbReference type="ChEBI" id="CHEBI:58207"/>
    </ligand>
</feature>
<feature type="binding site" evidence="10">
    <location>
        <position position="642"/>
    </location>
    <ligand>
        <name>Zn(2+)</name>
        <dbReference type="ChEBI" id="CHEBI:29105"/>
        <note>catalytic</note>
    </ligand>
</feature>
<evidence type="ECO:0000256" key="10">
    <source>
        <dbReference type="HAMAP-Rule" id="MF_00172"/>
    </source>
</evidence>
<evidence type="ECO:0000256" key="2">
    <source>
        <dbReference type="ARBA" id="ARBA00004681"/>
    </source>
</evidence>
<evidence type="ECO:0000256" key="1">
    <source>
        <dbReference type="ARBA" id="ARBA00002777"/>
    </source>
</evidence>
<dbReference type="Pfam" id="PF08267">
    <property type="entry name" value="Meth_synt_1"/>
    <property type="match status" value="1"/>
</dbReference>
<keyword evidence="5 10" id="KW-0028">Amino-acid biosynthesis</keyword>
<feature type="binding site" evidence="10 11">
    <location>
        <position position="560"/>
    </location>
    <ligand>
        <name>5-methyltetrahydropteroyltri-L-glutamate</name>
        <dbReference type="ChEBI" id="CHEBI:58207"/>
    </ligand>
</feature>
<feature type="binding site" evidence="10 11">
    <location>
        <begin position="514"/>
        <end position="515"/>
    </location>
    <ligand>
        <name>5-methyltetrahydropteroyltri-L-glutamate</name>
        <dbReference type="ChEBI" id="CHEBI:58207"/>
    </ligand>
</feature>
<dbReference type="EC" id="2.1.1.14" evidence="10"/>
<dbReference type="InterPro" id="IPR038071">
    <property type="entry name" value="UROD/MetE-like_sf"/>
</dbReference>
<dbReference type="AlphaFoldDB" id="A0A120KMG1"/>
<gene>
    <name evidence="10" type="primary">metE</name>
    <name evidence="16" type="ORF">AXF13_14370</name>
</gene>
<evidence type="ECO:0000256" key="8">
    <source>
        <dbReference type="ARBA" id="ARBA00022833"/>
    </source>
</evidence>
<feature type="binding site" evidence="10">
    <location>
        <position position="640"/>
    </location>
    <ligand>
        <name>Zn(2+)</name>
        <dbReference type="ChEBI" id="CHEBI:29105"/>
        <note>catalytic</note>
    </ligand>
</feature>
<accession>A0A120KMG1</accession>
<evidence type="ECO:0000256" key="6">
    <source>
        <dbReference type="ARBA" id="ARBA00022679"/>
    </source>
</evidence>
<dbReference type="InterPro" id="IPR006276">
    <property type="entry name" value="Cobalamin-indep_Met_synthase"/>
</dbReference>
<dbReference type="GO" id="GO:0003871">
    <property type="term" value="F:5-methyltetrahydropteroyltriglutamate-homocysteine S-methyltransferase activity"/>
    <property type="evidence" value="ECO:0007669"/>
    <property type="project" value="UniProtKB-UniRule"/>
</dbReference>
<dbReference type="SUPFAM" id="SSF51726">
    <property type="entry name" value="UROD/MetE-like"/>
    <property type="match status" value="2"/>
</dbReference>
<dbReference type="HAMAP" id="MF_00172">
    <property type="entry name" value="Meth_synth"/>
    <property type="match status" value="1"/>
</dbReference>
<dbReference type="NCBIfam" id="TIGR01371">
    <property type="entry name" value="met_syn_B12ind"/>
    <property type="match status" value="1"/>
</dbReference>
<dbReference type="Proteomes" id="UP000069241">
    <property type="component" value="Chromosome"/>
</dbReference>
<keyword evidence="4 10" id="KW-0489">Methyltransferase</keyword>
<feature type="binding site" evidence="10">
    <location>
        <position position="483"/>
    </location>
    <ligand>
        <name>L-homocysteine</name>
        <dbReference type="ChEBI" id="CHEBI:58199"/>
    </ligand>
</feature>
<feature type="binding site" evidence="10 11">
    <location>
        <position position="598"/>
    </location>
    <ligand>
        <name>L-methionine</name>
        <dbReference type="ChEBI" id="CHEBI:57844"/>
    </ligand>
</feature>
<dbReference type="InterPro" id="IPR002629">
    <property type="entry name" value="Met_Synth_C/arc"/>
</dbReference>
<dbReference type="PIRSF" id="PIRSF000382">
    <property type="entry name" value="MeTrfase_B12_ind"/>
    <property type="match status" value="1"/>
</dbReference>
<comment type="function">
    <text evidence="1 10">Catalyzes the transfer of a methyl group from 5-methyltetrahydrofolate to homocysteine resulting in methionine formation.</text>
</comment>
<evidence type="ECO:0000256" key="11">
    <source>
        <dbReference type="PIRSR" id="PIRSR000382-1"/>
    </source>
</evidence>
<dbReference type="CDD" id="cd03311">
    <property type="entry name" value="CIMS_C_terminal_like"/>
    <property type="match status" value="1"/>
</dbReference>
<proteinExistence type="inferred from homology"/>
<feature type="active site" description="Proton donor" evidence="10 13">
    <location>
        <position position="693"/>
    </location>
</feature>
<feature type="binding site" evidence="11">
    <location>
        <position position="118"/>
    </location>
    <ligand>
        <name>5-methyltetrahydropteroyltri-L-glutamate</name>
        <dbReference type="ChEBI" id="CHEBI:58207"/>
    </ligand>
</feature>
<feature type="binding site" evidence="10 11">
    <location>
        <begin position="430"/>
        <end position="432"/>
    </location>
    <ligand>
        <name>L-homocysteine</name>
        <dbReference type="ChEBI" id="CHEBI:58199"/>
    </ligand>
</feature>
<feature type="binding site" evidence="10">
    <location>
        <begin position="15"/>
        <end position="18"/>
    </location>
    <ligand>
        <name>5-methyltetrahydropteroyltri-L-glutamate</name>
        <dbReference type="ChEBI" id="CHEBI:58207"/>
    </ligand>
</feature>
<keyword evidence="7 10" id="KW-0479">Metal-binding</keyword>
<feature type="domain" description="Cobalamin-independent methionine synthase MetE N-terminal" evidence="15">
    <location>
        <begin position="3"/>
        <end position="308"/>
    </location>
</feature>
<comment type="catalytic activity">
    <reaction evidence="10">
        <text>5-methyltetrahydropteroyltri-L-glutamate + L-homocysteine = tetrahydropteroyltri-L-glutamate + L-methionine</text>
        <dbReference type="Rhea" id="RHEA:21196"/>
        <dbReference type="ChEBI" id="CHEBI:57844"/>
        <dbReference type="ChEBI" id="CHEBI:58140"/>
        <dbReference type="ChEBI" id="CHEBI:58199"/>
        <dbReference type="ChEBI" id="CHEBI:58207"/>
        <dbReference type="EC" id="2.1.1.14"/>
    </reaction>
</comment>
<evidence type="ECO:0000256" key="5">
    <source>
        <dbReference type="ARBA" id="ARBA00022605"/>
    </source>
</evidence>
<dbReference type="KEGG" id="dfi:AXF13_14370"/>
<feature type="binding site" evidence="12">
    <location>
        <position position="640"/>
    </location>
    <ligand>
        <name>Zn(2+)</name>
        <dbReference type="ChEBI" id="CHEBI:29105"/>
        <label>1</label>
        <note>catalytic</note>
    </ligand>
</feature>
<comment type="similarity">
    <text evidence="3 10">Belongs to the vitamin-B12 independent methionine synthase family.</text>
</comment>
<evidence type="ECO:0000256" key="12">
    <source>
        <dbReference type="PIRSR" id="PIRSR000382-2"/>
    </source>
</evidence>
<feature type="domain" description="Cobalamin-independent methionine synthase MetE C-terminal/archaeal" evidence="14">
    <location>
        <begin position="425"/>
        <end position="746"/>
    </location>
</feature>
<feature type="binding site" evidence="10">
    <location>
        <position position="604"/>
    </location>
    <ligand>
        <name>5-methyltetrahydropteroyltri-L-glutamate</name>
        <dbReference type="ChEBI" id="CHEBI:58207"/>
    </ligand>
</feature>
<dbReference type="CDD" id="cd03312">
    <property type="entry name" value="CIMS_N_terminal_like"/>
    <property type="match status" value="1"/>
</dbReference>
<dbReference type="InterPro" id="IPR013215">
    <property type="entry name" value="Cbl-indep_Met_Synth_N"/>
</dbReference>
<evidence type="ECO:0000313" key="16">
    <source>
        <dbReference type="EMBL" id="AMD91216.1"/>
    </source>
</evidence>
<dbReference type="GO" id="GO:0032259">
    <property type="term" value="P:methylation"/>
    <property type="evidence" value="ECO:0007669"/>
    <property type="project" value="UniProtKB-KW"/>
</dbReference>
<comment type="cofactor">
    <cofactor evidence="10">
        <name>Zn(2+)</name>
        <dbReference type="ChEBI" id="CHEBI:29105"/>
    </cofactor>
    <text evidence="10">Binds 1 zinc ion per subunit.</text>
</comment>
<evidence type="ECO:0000313" key="17">
    <source>
        <dbReference type="Proteomes" id="UP000069241"/>
    </source>
</evidence>
<dbReference type="NCBIfam" id="NF003556">
    <property type="entry name" value="PRK05222.1"/>
    <property type="match status" value="1"/>
</dbReference>
<keyword evidence="10" id="KW-0677">Repeat</keyword>
<sequence length="754" mass="84163">MRTHILGFPSIGKQRELKQVLEAFWKGDLAAEALTETCTALKKRHWRIQQDAGLDYVTTGDFSLYDRMLDITRMLGAMPPRFAPCLKDAHPDLYFSLARGDARRNIPALEMTKWFDTNYHYLVPEIDADTPWHREEHPLVADTRLAGELGFSPKPALIGPFTWLALAKARNGAHKWARLNAVTAAYADLFTLLAPLCDRIQVEEPVLCTELLPQEASGAFREAYAALNTASNGKLMLTTYFGPLCRNLDLALASGCATLHVDMVRGREQLDAVLDKLPADTALSLGVVNGRNIWKSDYAQILPLVTRAVAALGTERVLLGSSCSLLHCPVDLEEETTLPEHIRNRMAFAVQKCAELTDLRNIAENGDNAALAANAAVLRAAAGHADSRIDAVRRRASAVTPDQLSRRSAYPQRHAAQAWLNLPPLPTTTIGSFPQTAAIRKTRLDYKRGDMPEADYLAAIRQEIKNCIAKQEKLGLDVLVHGEAERNDMVEYFGQQLGGFCFTQNGWVQSYGSRCVKPPVIYGDVYRKRPMTVDWILYAQSLTQKPVKGMLTGPVTILCWSFVREDLERGEVCKQIALAIRDEVLDLEKAGIRIIQIDEAALREGMPLTKASAEDYLRRAVDAFRLAASGVEDATQIHTHMCYSEFNAILPWIAQMDADVISIESSRSGMELLEAFTEFRYQGEVGPGVYDIHSPRIPGVEEMTDLLRRALRHIPKEQLWVNPDCGLKTRQWDEAYPSLENMVVAALRVRESLR</sequence>
<keyword evidence="9 10" id="KW-0486">Methionine biosynthesis</keyword>
<dbReference type="STRING" id="44742.AXF13_14370"/>
<feature type="binding site" evidence="10 11">
    <location>
        <begin position="430"/>
        <end position="432"/>
    </location>
    <ligand>
        <name>L-methionine</name>
        <dbReference type="ChEBI" id="CHEBI:57844"/>
    </ligand>
</feature>
<dbReference type="GO" id="GO:0009086">
    <property type="term" value="P:methionine biosynthetic process"/>
    <property type="evidence" value="ECO:0007669"/>
    <property type="project" value="UniProtKB-UniRule"/>
</dbReference>
<reference evidence="17" key="1">
    <citation type="submission" date="2016-02" db="EMBL/GenBank/DDBJ databases">
        <authorList>
            <person name="Holder M.E."/>
            <person name="Ajami N.J."/>
            <person name="Petrosino J.F."/>
        </authorList>
    </citation>
    <scope>NUCLEOTIDE SEQUENCE [LARGE SCALE GENOMIC DNA]</scope>
    <source>
        <strain evidence="17">CCUG 45958</strain>
    </source>
</reference>
<dbReference type="PANTHER" id="PTHR30519">
    <property type="entry name" value="5-METHYLTETRAHYDROPTEROYLTRIGLUTAMATE--HOMOCYSTEINE METHYLTRANSFERASE"/>
    <property type="match status" value="1"/>
</dbReference>
<feature type="binding site" evidence="10 11">
    <location>
        <position position="483"/>
    </location>
    <ligand>
        <name>L-methionine</name>
        <dbReference type="ChEBI" id="CHEBI:57844"/>
    </ligand>
</feature>
<evidence type="ECO:0000259" key="14">
    <source>
        <dbReference type="Pfam" id="PF01717"/>
    </source>
</evidence>
<name>A0A120KMG1_9BACT</name>
<evidence type="ECO:0000259" key="15">
    <source>
        <dbReference type="Pfam" id="PF08267"/>
    </source>
</evidence>
<evidence type="ECO:0000256" key="4">
    <source>
        <dbReference type="ARBA" id="ARBA00022603"/>
    </source>
</evidence>
<keyword evidence="8 10" id="KW-0862">Zinc</keyword>
<protein>
    <recommendedName>
        <fullName evidence="10">5-methyltetrahydropteroyltriglutamate--homocysteine methyltransferase</fullName>
        <ecNumber evidence="10">2.1.1.14</ecNumber>
    </recommendedName>
    <alternativeName>
        <fullName evidence="10">Cobalamin-independent methionine synthase</fullName>
    </alternativeName>
    <alternativeName>
        <fullName evidence="10">Methionine synthase, vitamin-B12 independent isozyme</fullName>
    </alternativeName>
</protein>
<dbReference type="UniPathway" id="UPA00051">
    <property type="reaction ID" value="UER00082"/>
</dbReference>
<feature type="binding site" evidence="12">
    <location>
        <position position="664"/>
    </location>
    <ligand>
        <name>Zn(2+)</name>
        <dbReference type="ChEBI" id="CHEBI:29105"/>
        <label>1</label>
        <note>catalytic</note>
    </ligand>
</feature>
<comment type="pathway">
    <text evidence="2 10">Amino-acid biosynthesis; L-methionine biosynthesis via de novo pathway; L-methionine from L-homocysteine (MetE route): step 1/1.</text>
</comment>
<dbReference type="Pfam" id="PF01717">
    <property type="entry name" value="Meth_synt_2"/>
    <property type="match status" value="1"/>
</dbReference>
<feature type="binding site" evidence="12">
    <location>
        <position position="725"/>
    </location>
    <ligand>
        <name>Zn(2+)</name>
        <dbReference type="ChEBI" id="CHEBI:29105"/>
        <label>1</label>
        <note>catalytic</note>
    </ligand>
</feature>
<dbReference type="Gene3D" id="3.20.20.210">
    <property type="match status" value="2"/>
</dbReference>
<keyword evidence="6 10" id="KW-0808">Transferase</keyword>
<evidence type="ECO:0000256" key="7">
    <source>
        <dbReference type="ARBA" id="ARBA00022723"/>
    </source>
</evidence>
<comment type="cofactor">
    <cofactor evidence="12">
        <name>Zn(2+)</name>
        <dbReference type="ChEBI" id="CHEBI:29105"/>
    </cofactor>
    <text evidence="12">Binds 2 Zn(2+) ions per subunit.</text>
</comment>
<evidence type="ECO:0000256" key="9">
    <source>
        <dbReference type="ARBA" id="ARBA00023167"/>
    </source>
</evidence>
<feature type="binding site" evidence="10">
    <location>
        <position position="113"/>
    </location>
    <ligand>
        <name>5-methyltetrahydropteroyltri-L-glutamate</name>
        <dbReference type="ChEBI" id="CHEBI:58207"/>
    </ligand>
</feature>
<dbReference type="GO" id="GO:0008270">
    <property type="term" value="F:zinc ion binding"/>
    <property type="evidence" value="ECO:0007669"/>
    <property type="project" value="InterPro"/>
</dbReference>
<dbReference type="EMBL" id="CP014229">
    <property type="protein sequence ID" value="AMD91216.1"/>
    <property type="molecule type" value="Genomic_DNA"/>
</dbReference>
<feature type="binding site" evidence="10">
    <location>
        <position position="725"/>
    </location>
    <ligand>
        <name>Zn(2+)</name>
        <dbReference type="ChEBI" id="CHEBI:29105"/>
        <note>catalytic</note>
    </ligand>
</feature>
<evidence type="ECO:0000256" key="13">
    <source>
        <dbReference type="PIRSR" id="PIRSR000382-3"/>
    </source>
</evidence>